<accession>A0A4Q7ZB58</accession>
<dbReference type="GO" id="GO:0050661">
    <property type="term" value="F:NADP binding"/>
    <property type="evidence" value="ECO:0007669"/>
    <property type="project" value="InterPro"/>
</dbReference>
<dbReference type="Proteomes" id="UP000292423">
    <property type="component" value="Unassembled WGS sequence"/>
</dbReference>
<dbReference type="PANTHER" id="PTHR42877:SF4">
    <property type="entry name" value="FAD_NAD(P)-BINDING DOMAIN-CONTAINING PROTEIN-RELATED"/>
    <property type="match status" value="1"/>
</dbReference>
<evidence type="ECO:0000256" key="1">
    <source>
        <dbReference type="ARBA" id="ARBA00022630"/>
    </source>
</evidence>
<comment type="caution">
    <text evidence="4">The sequence shown here is derived from an EMBL/GenBank/DDBJ whole genome shotgun (WGS) entry which is preliminary data.</text>
</comment>
<dbReference type="GO" id="GO:0004499">
    <property type="term" value="F:N,N-dimethylaniline monooxygenase activity"/>
    <property type="evidence" value="ECO:0007669"/>
    <property type="project" value="InterPro"/>
</dbReference>
<reference evidence="4 5" key="1">
    <citation type="submission" date="2019-02" db="EMBL/GenBank/DDBJ databases">
        <title>Genomic Encyclopedia of Type Strains, Phase IV (KMG-IV): sequencing the most valuable type-strain genomes for metagenomic binning, comparative biology and taxonomic classification.</title>
        <authorList>
            <person name="Goeker M."/>
        </authorList>
    </citation>
    <scope>NUCLEOTIDE SEQUENCE [LARGE SCALE GENOMIC DNA]</scope>
    <source>
        <strain evidence="4 5">DSM 105135</strain>
    </source>
</reference>
<keyword evidence="5" id="KW-1185">Reference proteome</keyword>
<protein>
    <submittedName>
        <fullName evidence="4">Cation diffusion facilitator CzcD-associated flavoprotein CzcO</fullName>
    </submittedName>
</protein>
<dbReference type="Gene3D" id="3.50.50.60">
    <property type="entry name" value="FAD/NAD(P)-binding domain"/>
    <property type="match status" value="2"/>
</dbReference>
<dbReference type="InterPro" id="IPR020946">
    <property type="entry name" value="Flavin_mOase-like"/>
</dbReference>
<dbReference type="EMBL" id="SHKX01000011">
    <property type="protein sequence ID" value="RZU47183.1"/>
    <property type="molecule type" value="Genomic_DNA"/>
</dbReference>
<evidence type="ECO:0000256" key="2">
    <source>
        <dbReference type="ARBA" id="ARBA00022827"/>
    </source>
</evidence>
<dbReference type="GO" id="GO:0050660">
    <property type="term" value="F:flavin adenine dinucleotide binding"/>
    <property type="evidence" value="ECO:0007669"/>
    <property type="project" value="InterPro"/>
</dbReference>
<dbReference type="Pfam" id="PF00743">
    <property type="entry name" value="FMO-like"/>
    <property type="match status" value="1"/>
</dbReference>
<keyword evidence="1" id="KW-0285">Flavoprotein</keyword>
<gene>
    <name evidence="4" type="ORF">EV700_1577</name>
</gene>
<proteinExistence type="predicted"/>
<evidence type="ECO:0000313" key="4">
    <source>
        <dbReference type="EMBL" id="RZU47183.1"/>
    </source>
</evidence>
<dbReference type="RefSeq" id="WP_130412452.1">
    <property type="nucleotide sequence ID" value="NZ_SHKX01000011.1"/>
</dbReference>
<dbReference type="PANTHER" id="PTHR42877">
    <property type="entry name" value="L-ORNITHINE N(5)-MONOOXYGENASE-RELATED"/>
    <property type="match status" value="1"/>
</dbReference>
<dbReference type="SUPFAM" id="SSF51905">
    <property type="entry name" value="FAD/NAD(P)-binding domain"/>
    <property type="match status" value="1"/>
</dbReference>
<organism evidence="4 5">
    <name type="scientific">Fluviicoccus keumensis</name>
    <dbReference type="NCBI Taxonomy" id="1435465"/>
    <lineage>
        <taxon>Bacteria</taxon>
        <taxon>Pseudomonadati</taxon>
        <taxon>Pseudomonadota</taxon>
        <taxon>Gammaproteobacteria</taxon>
        <taxon>Moraxellales</taxon>
        <taxon>Moraxellaceae</taxon>
        <taxon>Fluviicoccus</taxon>
    </lineage>
</organism>
<dbReference type="OrthoDB" id="312624at2"/>
<name>A0A4Q7ZB58_9GAMM</name>
<sequence>MLEQKYIRHPQADALIGIMGAGFAGICMGIRLKQAGIHDFVIVEKAGDVGGTWRDNTYPGAACDVPSHLYCYSFEPNPDWSRSYAPQEEIQDYIRRCVDKYDLRPHIRFNTEIVSARYNEKMALWEVRDATGMMARVHIVISAKGALQIPSLPAIPGIDSFKGDAFHSAQWRHDVDLTGKEVAVIGTGASAIQIVPAIAGQVKKLNLFQRTPPWVMPKMDRDYLGIEKFLFKRFPRLNRLHRNSLYWMFESRALGFVVDPRLMKLGEAVARNFIRRTIDDPELQRKVTPTYTMGCKRVLMSNEYYPALNRSNVELVNTGIQEIREHAIVTTDGVEHPVDAIIYSTGFHVTDSLLGLSITGKDGLNLADAWQKGMEAYYGITINKFPNLFMLLGPNTGLGHNSIIFMIEAQVNYVMQAITRMLKKGYQQVEVRRAIQKAFVEEMQRRSKNTVWKAGCASWYLDENGKNTTLWPGFTVQYWLETRKFDERDYRLVKTA</sequence>
<keyword evidence="2" id="KW-0274">FAD</keyword>
<dbReference type="InterPro" id="IPR036188">
    <property type="entry name" value="FAD/NAD-bd_sf"/>
</dbReference>
<evidence type="ECO:0000313" key="5">
    <source>
        <dbReference type="Proteomes" id="UP000292423"/>
    </source>
</evidence>
<keyword evidence="3" id="KW-0560">Oxidoreductase</keyword>
<dbReference type="InterPro" id="IPR051209">
    <property type="entry name" value="FAD-bind_Monooxygenase_sf"/>
</dbReference>
<evidence type="ECO:0000256" key="3">
    <source>
        <dbReference type="ARBA" id="ARBA00023002"/>
    </source>
</evidence>
<dbReference type="AlphaFoldDB" id="A0A4Q7ZB58"/>